<name>A0A2U8QNT7_ARTSF</name>
<dbReference type="InterPro" id="IPR042971">
    <property type="entry name" value="LEA_SMP"/>
</dbReference>
<dbReference type="GeneID" id="136039300"/>
<evidence type="ECO:0000313" key="4">
    <source>
        <dbReference type="EMBL" id="AWM11684.1"/>
    </source>
</evidence>
<evidence type="ECO:0000259" key="3">
    <source>
        <dbReference type="Pfam" id="PF04927"/>
    </source>
</evidence>
<dbReference type="Pfam" id="PF04927">
    <property type="entry name" value="SMP"/>
    <property type="match status" value="2"/>
</dbReference>
<keyword evidence="2" id="KW-0677">Repeat</keyword>
<accession>A0A2U8QNT7</accession>
<dbReference type="KEGG" id="afra:136039300"/>
<evidence type="ECO:0000256" key="1">
    <source>
        <dbReference type="ARBA" id="ARBA00010733"/>
    </source>
</evidence>
<sequence length="257" mass="27060">MSENIGHININANLQNVDRRDAAAIQSVERKLLGYNPPGGLASEAQSAAALNEGIGQPMNRGISTDIPAPADIDVDRGTASKDFGHVRFDVDLNQVRPEEAAALQAAESKIEGLAPSITVGGIGSAAQSMAAFNEREQSETGPFHPGIKATEPLPGPTYYQGVELSPSALPTYAPDVSVFPPSLSTNTSNVGAVPPSITTYSPDAGANDWERVYRKTTKTTQRIAIPGGIEDIVDEGKLGEAPRTNIRSTIGNVRMD</sequence>
<organism evidence="4">
    <name type="scientific">Artemia franciscana</name>
    <name type="common">Brine shrimp</name>
    <name type="synonym">Artemia sanfranciscana</name>
    <dbReference type="NCBI Taxonomy" id="6661"/>
    <lineage>
        <taxon>Eukaryota</taxon>
        <taxon>Metazoa</taxon>
        <taxon>Ecdysozoa</taxon>
        <taxon>Arthropoda</taxon>
        <taxon>Crustacea</taxon>
        <taxon>Branchiopoda</taxon>
        <taxon>Anostraca</taxon>
        <taxon>Artemiidae</taxon>
        <taxon>Artemia</taxon>
    </lineage>
</organism>
<dbReference type="PANTHER" id="PTHR31174">
    <property type="entry name" value="SEED MATURATION FAMILY PROTEIN"/>
    <property type="match status" value="1"/>
</dbReference>
<dbReference type="DisProt" id="DP03392"/>
<feature type="domain" description="SMP" evidence="3">
    <location>
        <begin position="15"/>
        <end position="53"/>
    </location>
</feature>
<feature type="domain" description="SMP" evidence="3">
    <location>
        <begin position="95"/>
        <end position="136"/>
    </location>
</feature>
<dbReference type="AlphaFoldDB" id="A0A2U8QNT7"/>
<protein>
    <submittedName>
        <fullName evidence="4">LEA6</fullName>
    </submittedName>
</protein>
<reference evidence="4" key="1">
    <citation type="submission" date="2018-05" db="EMBL/GenBank/DDBJ databases">
        <authorList>
            <person name="Lanie J.A."/>
            <person name="Ng W.-L."/>
            <person name="Kazmierczak K.M."/>
            <person name="Andrzejewski T.M."/>
            <person name="Davidsen T.M."/>
            <person name="Wayne K.J."/>
            <person name="Tettelin H."/>
            <person name="Glass J.I."/>
            <person name="Rusch D."/>
            <person name="Podicherti R."/>
            <person name="Tsui H.-C.T."/>
            <person name="Winkler M.E."/>
        </authorList>
    </citation>
    <scope>NUCLEOTIDE SEQUENCE</scope>
</reference>
<dbReference type="PANTHER" id="PTHR31174:SF7">
    <property type="entry name" value="LATE EMBRYOGENESIS ABUNDANT PROTEIN 31-RELATED"/>
    <property type="match status" value="1"/>
</dbReference>
<proteinExistence type="evidence at transcript level"/>
<dbReference type="EMBL" id="MH351624">
    <property type="protein sequence ID" value="AWM11684.1"/>
    <property type="molecule type" value="mRNA"/>
</dbReference>
<comment type="similarity">
    <text evidence="1">Belongs to the LEA type SMP family.</text>
</comment>
<evidence type="ECO:0000256" key="2">
    <source>
        <dbReference type="ARBA" id="ARBA00022737"/>
    </source>
</evidence>
<dbReference type="InterPro" id="IPR007011">
    <property type="entry name" value="LEA_SMP_dom"/>
</dbReference>
<dbReference type="RefSeq" id="XP_065578979.1">
    <property type="nucleotide sequence ID" value="XM_065722907.1"/>
</dbReference>